<keyword evidence="5 6" id="KW-0472">Membrane</keyword>
<dbReference type="Proteomes" id="UP000636811">
    <property type="component" value="Unassembled WGS sequence"/>
</dbReference>
<keyword evidence="3 6" id="KW-0812">Transmembrane</keyword>
<reference evidence="8 9" key="1">
    <citation type="submission" date="2020-11" db="EMBL/GenBank/DDBJ databases">
        <title>Taxonomic investigation of Rahnella strains.</title>
        <authorList>
            <person name="Lee S.D."/>
        </authorList>
    </citation>
    <scope>NUCLEOTIDE SEQUENCE [LARGE SCALE GENOMIC DNA]</scope>
    <source>
        <strain evidence="8 9">SAP-17</strain>
    </source>
</reference>
<evidence type="ECO:0000313" key="8">
    <source>
        <dbReference type="EMBL" id="MBF7981486.1"/>
    </source>
</evidence>
<dbReference type="InterPro" id="IPR020846">
    <property type="entry name" value="MFS_dom"/>
</dbReference>
<feature type="transmembrane region" description="Helical" evidence="6">
    <location>
        <begin position="173"/>
        <end position="195"/>
    </location>
</feature>
<feature type="transmembrane region" description="Helical" evidence="6">
    <location>
        <begin position="307"/>
        <end position="332"/>
    </location>
</feature>
<keyword evidence="2" id="KW-1003">Cell membrane</keyword>
<evidence type="ECO:0000259" key="7">
    <source>
        <dbReference type="PROSITE" id="PS50850"/>
    </source>
</evidence>
<dbReference type="PROSITE" id="PS50850">
    <property type="entry name" value="MFS"/>
    <property type="match status" value="1"/>
</dbReference>
<feature type="transmembrane region" description="Helical" evidence="6">
    <location>
        <begin position="220"/>
        <end position="239"/>
    </location>
</feature>
<dbReference type="EMBL" id="JADOBI010000009">
    <property type="protein sequence ID" value="MBF7981486.1"/>
    <property type="molecule type" value="Genomic_DNA"/>
</dbReference>
<accession>A0ABS0E9E4</accession>
<keyword evidence="9" id="KW-1185">Reference proteome</keyword>
<evidence type="ECO:0000256" key="2">
    <source>
        <dbReference type="ARBA" id="ARBA00022475"/>
    </source>
</evidence>
<dbReference type="Pfam" id="PF07690">
    <property type="entry name" value="MFS_1"/>
    <property type="match status" value="1"/>
</dbReference>
<feature type="transmembrane region" description="Helical" evidence="6">
    <location>
        <begin position="283"/>
        <end position="301"/>
    </location>
</feature>
<dbReference type="PANTHER" id="PTHR43124:SF5">
    <property type="entry name" value="PURINE RIBONUCLEOSIDE EFFLUX PUMP NEPI"/>
    <property type="match status" value="1"/>
</dbReference>
<evidence type="ECO:0000256" key="4">
    <source>
        <dbReference type="ARBA" id="ARBA00022989"/>
    </source>
</evidence>
<dbReference type="CDD" id="cd17324">
    <property type="entry name" value="MFS_NepI_like"/>
    <property type="match status" value="1"/>
</dbReference>
<dbReference type="InterPro" id="IPR050189">
    <property type="entry name" value="MFS_Efflux_Transporters"/>
</dbReference>
<name>A0ABS0E9E4_9GAMM</name>
<comment type="caution">
    <text evidence="8">The sequence shown here is derived from an EMBL/GenBank/DDBJ whole genome shotgun (WGS) entry which is preliminary data.</text>
</comment>
<evidence type="ECO:0000256" key="3">
    <source>
        <dbReference type="ARBA" id="ARBA00022692"/>
    </source>
</evidence>
<feature type="transmembrane region" description="Helical" evidence="6">
    <location>
        <begin position="112"/>
        <end position="133"/>
    </location>
</feature>
<comment type="subcellular location">
    <subcellularLocation>
        <location evidence="1">Cell membrane</location>
        <topology evidence="1">Multi-pass membrane protein</topology>
    </subcellularLocation>
</comment>
<feature type="transmembrane region" description="Helical" evidence="6">
    <location>
        <begin position="251"/>
        <end position="271"/>
    </location>
</feature>
<dbReference type="PANTHER" id="PTHR43124">
    <property type="entry name" value="PURINE EFFLUX PUMP PBUE"/>
    <property type="match status" value="1"/>
</dbReference>
<evidence type="ECO:0000256" key="6">
    <source>
        <dbReference type="SAM" id="Phobius"/>
    </source>
</evidence>
<feature type="domain" description="Major facilitator superfamily (MFS) profile" evidence="7">
    <location>
        <begin position="20"/>
        <end position="394"/>
    </location>
</feature>
<gene>
    <name evidence="8" type="ORF">IV433_18910</name>
</gene>
<dbReference type="Gene3D" id="1.20.1250.20">
    <property type="entry name" value="MFS general substrate transporter like domains"/>
    <property type="match status" value="1"/>
</dbReference>
<feature type="transmembrane region" description="Helical" evidence="6">
    <location>
        <begin position="86"/>
        <end position="106"/>
    </location>
</feature>
<evidence type="ECO:0000313" key="9">
    <source>
        <dbReference type="Proteomes" id="UP000636811"/>
    </source>
</evidence>
<feature type="transmembrane region" description="Helical" evidence="6">
    <location>
        <begin position="370"/>
        <end position="390"/>
    </location>
</feature>
<keyword evidence="4 6" id="KW-1133">Transmembrane helix</keyword>
<feature type="transmembrane region" description="Helical" evidence="6">
    <location>
        <begin position="60"/>
        <end position="79"/>
    </location>
</feature>
<feature type="transmembrane region" description="Helical" evidence="6">
    <location>
        <begin position="344"/>
        <end position="364"/>
    </location>
</feature>
<dbReference type="InterPro" id="IPR011701">
    <property type="entry name" value="MFS"/>
</dbReference>
<organism evidence="8 9">
    <name type="scientific">Rahnella laticis</name>
    <dbReference type="NCBI Taxonomy" id="2787622"/>
    <lineage>
        <taxon>Bacteria</taxon>
        <taxon>Pseudomonadati</taxon>
        <taxon>Pseudomonadota</taxon>
        <taxon>Gammaproteobacteria</taxon>
        <taxon>Enterobacterales</taxon>
        <taxon>Yersiniaceae</taxon>
        <taxon>Rahnella</taxon>
    </lineage>
</organism>
<evidence type="ECO:0000256" key="5">
    <source>
        <dbReference type="ARBA" id="ARBA00023136"/>
    </source>
</evidence>
<dbReference type="SUPFAM" id="SSF103473">
    <property type="entry name" value="MFS general substrate transporter"/>
    <property type="match status" value="1"/>
</dbReference>
<proteinExistence type="predicted"/>
<feature type="transmembrane region" description="Helical" evidence="6">
    <location>
        <begin position="145"/>
        <end position="167"/>
    </location>
</feature>
<dbReference type="RefSeq" id="WP_195815461.1">
    <property type="nucleotide sequence ID" value="NZ_JADOBI010000009.1"/>
</dbReference>
<dbReference type="InterPro" id="IPR036259">
    <property type="entry name" value="MFS_trans_sf"/>
</dbReference>
<feature type="transmembrane region" description="Helical" evidence="6">
    <location>
        <begin position="21"/>
        <end position="40"/>
    </location>
</feature>
<evidence type="ECO:0000256" key="1">
    <source>
        <dbReference type="ARBA" id="ARBA00004651"/>
    </source>
</evidence>
<protein>
    <submittedName>
        <fullName evidence="8">MFS transporter</fullName>
    </submittedName>
</protein>
<sequence>MTQTYPQKAAAGSPVHAHWSAVFSIALSVVSLVTAELLPISLLTPIATDLGISEGMAGQAVSATSIMGMIASLFIAAACRRVDRRLVLMGFTLISIASNVMVAAAPDYTVLLIGRLLLGISLGGFWSMAAAVSMRLVHKSLIPKALSVIFGGVSVAMAVATPLGTWLGDVAGWRGVFLVTAALGIITLVWQYSVFPSMKPAGQTRLSTLFGLLKRPQIRLAMAGMVGVFGGHFAFFTYLRPLLENVAHFSVSGVSAILLGFGIANILGTAASGMMLRRSLKGTLLFMPLILALMAAVLVRFGESQPVTAILVTLWGFVFGAVPVAWTTWLTYAVPDETESGGGLQVASIQLAITAGATLGGLLLDAHGTLGTVTGSGIILLLAAGLIGFMRCKS</sequence>